<dbReference type="Pfam" id="PF10592">
    <property type="entry name" value="AIPR"/>
    <property type="match status" value="1"/>
</dbReference>
<feature type="domain" description="Abortive phage infection protein C-terminal" evidence="1">
    <location>
        <begin position="243"/>
        <end position="467"/>
    </location>
</feature>
<comment type="caution">
    <text evidence="2">The sequence shown here is derived from an EMBL/GenBank/DDBJ whole genome shotgun (WGS) entry which is preliminary data.</text>
</comment>
<accession>A0ABW1MS18</accession>
<sequence>MSKLHVRYVRKAIEDRFTDLIDMKDKAKVAEKDYVQAFLSRGLAALAVQIEHPCSDRIAATRIFDGDDDRGLDAIAVEVRSAQPRICLVQAKWSDNMKGGFGETEADRMFRGLNRMLDLQYSKFNSRFQQFVPEIEQAFEVGTPKITLVLALMRTAPLDQNTKEIIEEKLAELNQVEEMVDYKVLDLRDFHRAILGDAAAPRIDARVRLDGFVQESTPYKALYGTMTAADLADLYSEHRRGLFARNIRDNLDLTDVNIKIRNTLLEEPEHFWYFSNGITMLCETIKPVGKAVPGKVGDFQLTGASVVNGAQTVSAIHRAYTADPDTAQYGRVMVRLISLEDCPPEFGDHVTTNTNTQNPIEERDFKSLDKVQVQLRDDFALMLHLSYVIKRGEALPAPEHGCSMAEAAEALAATHSNAQLAALAKRDQNLAGLWEDQTYREIFGEAPNAFRVWRSVELLREVRNQLQILRDGLLWRADAAAFYGDLLVTHIVFRRLDTRFIEDPSYHWPRELVKVPDLVRDALAWSLAAIDEEYGKSSHIIAAVRNTERIERVVRAAMRGLDSDRTAPALGEDYQVAEVETRGRQVNAVTTLITNNRIADGTVLEFRAYSKPERREMAEWLAEEPRRSLATWSNGNGNKPLQWHADEGWYSPSGLTKEMRRLASGTVTSAQGTLRWFVPGEGSLDELALAVRLEEGLDVGSEPDGS</sequence>
<gene>
    <name evidence="2" type="ORF">ACFP4F_29030</name>
</gene>
<reference evidence="3" key="1">
    <citation type="journal article" date="2019" name="Int. J. Syst. Evol. Microbiol.">
        <title>The Global Catalogue of Microorganisms (GCM) 10K type strain sequencing project: providing services to taxonomists for standard genome sequencing and annotation.</title>
        <authorList>
            <consortium name="The Broad Institute Genomics Platform"/>
            <consortium name="The Broad Institute Genome Sequencing Center for Infectious Disease"/>
            <person name="Wu L."/>
            <person name="Ma J."/>
        </authorList>
    </citation>
    <scope>NUCLEOTIDE SEQUENCE [LARGE SCALE GENOMIC DNA]</scope>
    <source>
        <strain evidence="3">CGMCC 1.15180</strain>
    </source>
</reference>
<organism evidence="2 3">
    <name type="scientific">Streptomyces ochraceiscleroticus</name>
    <dbReference type="NCBI Taxonomy" id="47761"/>
    <lineage>
        <taxon>Bacteria</taxon>
        <taxon>Bacillati</taxon>
        <taxon>Actinomycetota</taxon>
        <taxon>Actinomycetes</taxon>
        <taxon>Kitasatosporales</taxon>
        <taxon>Streptomycetaceae</taxon>
        <taxon>Streptomyces</taxon>
    </lineage>
</organism>
<dbReference type="InterPro" id="IPR018891">
    <property type="entry name" value="AIPR_C"/>
</dbReference>
<proteinExistence type="predicted"/>
<dbReference type="RefSeq" id="WP_031066392.1">
    <property type="nucleotide sequence ID" value="NZ_JBHSPX010000008.1"/>
</dbReference>
<keyword evidence="3" id="KW-1185">Reference proteome</keyword>
<protein>
    <submittedName>
        <fullName evidence="2">AIPR family protein</fullName>
    </submittedName>
</protein>
<dbReference type="Proteomes" id="UP001596139">
    <property type="component" value="Unassembled WGS sequence"/>
</dbReference>
<dbReference type="EMBL" id="JBHSPX010000008">
    <property type="protein sequence ID" value="MFC6066565.1"/>
    <property type="molecule type" value="Genomic_DNA"/>
</dbReference>
<evidence type="ECO:0000259" key="1">
    <source>
        <dbReference type="Pfam" id="PF10592"/>
    </source>
</evidence>
<evidence type="ECO:0000313" key="2">
    <source>
        <dbReference type="EMBL" id="MFC6066565.1"/>
    </source>
</evidence>
<evidence type="ECO:0000313" key="3">
    <source>
        <dbReference type="Proteomes" id="UP001596139"/>
    </source>
</evidence>
<name>A0ABW1MS18_9ACTN</name>